<dbReference type="OrthoDB" id="6493944at2759"/>
<feature type="non-terminal residue" evidence="6">
    <location>
        <position position="1"/>
    </location>
</feature>
<comment type="similarity">
    <text evidence="2">Belongs to the SLC13A/DASS transporter (TC 2.A.47) family. NADC subfamily.</text>
</comment>
<gene>
    <name evidence="6" type="ORF">PACLA_8A089404</name>
</gene>
<accession>A0A7D9JLF8</accession>
<dbReference type="AlphaFoldDB" id="A0A7D9JLF8"/>
<evidence type="ECO:0000256" key="1">
    <source>
        <dbReference type="ARBA" id="ARBA00004141"/>
    </source>
</evidence>
<keyword evidence="5" id="KW-0472">Membrane</keyword>
<evidence type="ECO:0000256" key="5">
    <source>
        <dbReference type="ARBA" id="ARBA00023136"/>
    </source>
</evidence>
<keyword evidence="7" id="KW-1185">Reference proteome</keyword>
<keyword evidence="4" id="KW-1133">Transmembrane helix</keyword>
<evidence type="ECO:0000313" key="7">
    <source>
        <dbReference type="Proteomes" id="UP001152795"/>
    </source>
</evidence>
<dbReference type="EMBL" id="CACRXK020017695">
    <property type="protein sequence ID" value="CAB4031521.1"/>
    <property type="molecule type" value="Genomic_DNA"/>
</dbReference>
<dbReference type="Pfam" id="PF00939">
    <property type="entry name" value="Na_sulph_symp"/>
    <property type="match status" value="1"/>
</dbReference>
<keyword evidence="3" id="KW-0812">Transmembrane</keyword>
<evidence type="ECO:0000256" key="3">
    <source>
        <dbReference type="ARBA" id="ARBA00022692"/>
    </source>
</evidence>
<dbReference type="PANTHER" id="PTHR10283:SF82">
    <property type="entry name" value="SOLUTE CARRIER FAMILY 13 MEMBER 2"/>
    <property type="match status" value="1"/>
</dbReference>
<dbReference type="GO" id="GO:0015556">
    <property type="term" value="F:C4-dicarboxylate transmembrane transporter activity"/>
    <property type="evidence" value="ECO:0007669"/>
    <property type="project" value="UniProtKB-ARBA"/>
</dbReference>
<sequence length="94" mass="11059">AVILLFISWLWLQWMFLGFNFRTILDCFRRRSQSDEAIEEQSAVRRVIQYEYDALGPMTFAEKGVLVHFVILALLWAVRDPKFVSGWSVIFKDG</sequence>
<comment type="caution">
    <text evidence="6">The sequence shown here is derived from an EMBL/GenBank/DDBJ whole genome shotgun (WGS) entry which is preliminary data.</text>
</comment>
<dbReference type="PANTHER" id="PTHR10283">
    <property type="entry name" value="SOLUTE CARRIER FAMILY 13 MEMBER"/>
    <property type="match status" value="1"/>
</dbReference>
<organism evidence="6 7">
    <name type="scientific">Paramuricea clavata</name>
    <name type="common">Red gorgonian</name>
    <name type="synonym">Violescent sea-whip</name>
    <dbReference type="NCBI Taxonomy" id="317549"/>
    <lineage>
        <taxon>Eukaryota</taxon>
        <taxon>Metazoa</taxon>
        <taxon>Cnidaria</taxon>
        <taxon>Anthozoa</taxon>
        <taxon>Octocorallia</taxon>
        <taxon>Malacalcyonacea</taxon>
        <taxon>Plexauridae</taxon>
        <taxon>Paramuricea</taxon>
    </lineage>
</organism>
<reference evidence="6" key="1">
    <citation type="submission" date="2020-04" db="EMBL/GenBank/DDBJ databases">
        <authorList>
            <person name="Alioto T."/>
            <person name="Alioto T."/>
            <person name="Gomez Garrido J."/>
        </authorList>
    </citation>
    <scope>NUCLEOTIDE SEQUENCE</scope>
    <source>
        <strain evidence="6">A484AB</strain>
    </source>
</reference>
<evidence type="ECO:0000313" key="6">
    <source>
        <dbReference type="EMBL" id="CAB4031521.1"/>
    </source>
</evidence>
<dbReference type="InterPro" id="IPR001898">
    <property type="entry name" value="SLC13A/DASS"/>
</dbReference>
<evidence type="ECO:0000256" key="4">
    <source>
        <dbReference type="ARBA" id="ARBA00022989"/>
    </source>
</evidence>
<comment type="subcellular location">
    <subcellularLocation>
        <location evidence="1">Membrane</location>
        <topology evidence="1">Multi-pass membrane protein</topology>
    </subcellularLocation>
</comment>
<feature type="non-terminal residue" evidence="6">
    <location>
        <position position="94"/>
    </location>
</feature>
<dbReference type="GO" id="GO:0005310">
    <property type="term" value="F:dicarboxylic acid transmembrane transporter activity"/>
    <property type="evidence" value="ECO:0007669"/>
    <property type="project" value="UniProtKB-ARBA"/>
</dbReference>
<protein>
    <submittedName>
        <fullName evidence="6">Solute carrier family 13 member 1</fullName>
    </submittedName>
</protein>
<evidence type="ECO:0000256" key="2">
    <source>
        <dbReference type="ARBA" id="ARBA00006772"/>
    </source>
</evidence>
<proteinExistence type="inferred from homology"/>
<dbReference type="Proteomes" id="UP001152795">
    <property type="component" value="Unassembled WGS sequence"/>
</dbReference>
<name>A0A7D9JLF8_PARCT</name>
<dbReference type="GO" id="GO:0005886">
    <property type="term" value="C:plasma membrane"/>
    <property type="evidence" value="ECO:0007669"/>
    <property type="project" value="TreeGrafter"/>
</dbReference>